<dbReference type="Proteomes" id="UP000256253">
    <property type="component" value="Unassembled WGS sequence"/>
</dbReference>
<name>A0A3D9UNE5_9MICO</name>
<evidence type="ECO:0000259" key="2">
    <source>
        <dbReference type="Pfam" id="PF13556"/>
    </source>
</evidence>
<comment type="caution">
    <text evidence="4">The sequence shown here is derived from an EMBL/GenBank/DDBJ whole genome shotgun (WGS) entry which is preliminary data.</text>
</comment>
<dbReference type="PANTHER" id="PTHR33744:SF7">
    <property type="entry name" value="PUCR FAMILY TRANSCRIPTIONAL REGULATOR"/>
    <property type="match status" value="1"/>
</dbReference>
<keyword evidence="5" id="KW-1185">Reference proteome</keyword>
<feature type="domain" description="CdaR GGDEF-like" evidence="3">
    <location>
        <begin position="161"/>
        <end position="267"/>
    </location>
</feature>
<accession>A0A3D9UNE5</accession>
<sequence length="384" mass="41114">MTAAENTHRRLQAAAGAMATTAVQRMEDELPWYRALPAEERSWVGMVAHAGIAAFIAWHAEPHELPPIAADVFGTAPRELARSITLQHTLDLVRTTVDVVEKTVPTLADPPEQPELLAAVLTYSREVAFACAQVYAQAAETRGAWDARLESLVIDAVLRAEADDSLRSRVSALGWDDVKDIVVIAGNAPRGAATETVDAIRRVALRIGAEALAAVQGRRLIAILGNVADPMSVAADLADLWGDGPVVVGPLVPHVFAAGRSARAAQSGFTAAAAWPSAPRPCHADELLAERALGGDQRARRQLTDRVSDALKVRASARDTVTAFLECNSLEATARALFVHPNTVRYRLGKFEEDSGFDITGARDAFAVRLGMMYAALPGTPDRR</sequence>
<dbReference type="InterPro" id="IPR025736">
    <property type="entry name" value="PucR_C-HTH_dom"/>
</dbReference>
<feature type="domain" description="PucR C-terminal helix-turn-helix" evidence="2">
    <location>
        <begin position="319"/>
        <end position="372"/>
    </location>
</feature>
<dbReference type="Pfam" id="PF17853">
    <property type="entry name" value="GGDEF_2"/>
    <property type="match status" value="1"/>
</dbReference>
<evidence type="ECO:0000259" key="3">
    <source>
        <dbReference type="Pfam" id="PF17853"/>
    </source>
</evidence>
<dbReference type="InterPro" id="IPR051448">
    <property type="entry name" value="CdaR-like_regulators"/>
</dbReference>
<evidence type="ECO:0000256" key="1">
    <source>
        <dbReference type="ARBA" id="ARBA00006754"/>
    </source>
</evidence>
<dbReference type="EMBL" id="QTUA01000001">
    <property type="protein sequence ID" value="REF30859.1"/>
    <property type="molecule type" value="Genomic_DNA"/>
</dbReference>
<dbReference type="Gene3D" id="1.10.10.2840">
    <property type="entry name" value="PucR C-terminal helix-turn-helix domain"/>
    <property type="match status" value="1"/>
</dbReference>
<organism evidence="4 5">
    <name type="scientific">Calidifontibacter indicus</name>
    <dbReference type="NCBI Taxonomy" id="419650"/>
    <lineage>
        <taxon>Bacteria</taxon>
        <taxon>Bacillati</taxon>
        <taxon>Actinomycetota</taxon>
        <taxon>Actinomycetes</taxon>
        <taxon>Micrococcales</taxon>
        <taxon>Dermacoccaceae</taxon>
        <taxon>Calidifontibacter</taxon>
    </lineage>
</organism>
<dbReference type="InterPro" id="IPR041522">
    <property type="entry name" value="CdaR_GGDEF"/>
</dbReference>
<dbReference type="PANTHER" id="PTHR33744">
    <property type="entry name" value="CARBOHYDRATE DIACID REGULATOR"/>
    <property type="match status" value="1"/>
</dbReference>
<dbReference type="InterPro" id="IPR042070">
    <property type="entry name" value="PucR_C-HTH_sf"/>
</dbReference>
<dbReference type="RefSeq" id="WP_115922793.1">
    <property type="nucleotide sequence ID" value="NZ_QTUA01000001.1"/>
</dbReference>
<dbReference type="AlphaFoldDB" id="A0A3D9UNE5"/>
<protein>
    <submittedName>
        <fullName evidence="4">CdaR family transcriptional regulator</fullName>
    </submittedName>
</protein>
<reference evidence="4 5" key="1">
    <citation type="submission" date="2018-08" db="EMBL/GenBank/DDBJ databases">
        <title>Sequencing the genomes of 1000 actinobacteria strains.</title>
        <authorList>
            <person name="Klenk H.-P."/>
        </authorList>
    </citation>
    <scope>NUCLEOTIDE SEQUENCE [LARGE SCALE GENOMIC DNA]</scope>
    <source>
        <strain evidence="4 5">DSM 22967</strain>
    </source>
</reference>
<proteinExistence type="inferred from homology"/>
<dbReference type="Pfam" id="PF13556">
    <property type="entry name" value="HTH_30"/>
    <property type="match status" value="1"/>
</dbReference>
<evidence type="ECO:0000313" key="4">
    <source>
        <dbReference type="EMBL" id="REF30859.1"/>
    </source>
</evidence>
<evidence type="ECO:0000313" key="5">
    <source>
        <dbReference type="Proteomes" id="UP000256253"/>
    </source>
</evidence>
<dbReference type="OrthoDB" id="3246591at2"/>
<comment type="similarity">
    <text evidence="1">Belongs to the CdaR family.</text>
</comment>
<gene>
    <name evidence="4" type="ORF">DFJ65_1886</name>
</gene>